<reference evidence="2 3" key="1">
    <citation type="submission" date="2019-06" db="EMBL/GenBank/DDBJ databases">
        <title>Whole genome shotgun sequence of Brevibacillus parabrevis NBRC 12334.</title>
        <authorList>
            <person name="Hosoyama A."/>
            <person name="Uohara A."/>
            <person name="Ohji S."/>
            <person name="Ichikawa N."/>
        </authorList>
    </citation>
    <scope>NUCLEOTIDE SEQUENCE [LARGE SCALE GENOMIC DNA]</scope>
    <source>
        <strain evidence="2 3">NBRC 12334</strain>
    </source>
</reference>
<dbReference type="EMBL" id="BJMH01000003">
    <property type="protein sequence ID" value="GEB31356.1"/>
    <property type="molecule type" value="Genomic_DNA"/>
</dbReference>
<dbReference type="GO" id="GO:0016747">
    <property type="term" value="F:acyltransferase activity, transferring groups other than amino-acyl groups"/>
    <property type="evidence" value="ECO:0007669"/>
    <property type="project" value="InterPro"/>
</dbReference>
<gene>
    <name evidence="2" type="ORF">BPA01_09360</name>
</gene>
<dbReference type="Pfam" id="PF00583">
    <property type="entry name" value="Acetyltransf_1"/>
    <property type="match status" value="2"/>
</dbReference>
<sequence>MKFTLDDIRNDLELYGRLMRPEHVYLVSQTQGEHIGIGVRESSTPIAYMVVRISREQSQASIIALEVEKSYSGYGLETILLQFLEGKLKEQSYHYLTYDIVVQKSENAAREFLQPEDGWDSGQVLSTVYIADMEELKSAKWMNTIRAPLHFRTFSWAELTEEKLVSIQEGCNRWYPEKFSPWQEGYDIDHQLSVALQYKGEIIGWLMVKRAASNMALFKSLFVREEFTRLGRAGVVLVEGLKKVLENQEIRYAMFVVEKDNAAMLQMVRKHFTPYIIRRKKLISFKKSIL</sequence>
<evidence type="ECO:0000313" key="2">
    <source>
        <dbReference type="EMBL" id="GEB31356.1"/>
    </source>
</evidence>
<dbReference type="SUPFAM" id="SSF55729">
    <property type="entry name" value="Acyl-CoA N-acyltransferases (Nat)"/>
    <property type="match status" value="1"/>
</dbReference>
<protein>
    <recommendedName>
        <fullName evidence="1">N-acetyltransferase domain-containing protein</fullName>
    </recommendedName>
</protein>
<dbReference type="PROSITE" id="PS51186">
    <property type="entry name" value="GNAT"/>
    <property type="match status" value="1"/>
</dbReference>
<name>A0A4Y3PHD9_BREPA</name>
<organism evidence="2 3">
    <name type="scientific">Brevibacillus parabrevis</name>
    <dbReference type="NCBI Taxonomy" id="54914"/>
    <lineage>
        <taxon>Bacteria</taxon>
        <taxon>Bacillati</taxon>
        <taxon>Bacillota</taxon>
        <taxon>Bacilli</taxon>
        <taxon>Bacillales</taxon>
        <taxon>Paenibacillaceae</taxon>
        <taxon>Brevibacillus</taxon>
    </lineage>
</organism>
<dbReference type="InterPro" id="IPR000182">
    <property type="entry name" value="GNAT_dom"/>
</dbReference>
<keyword evidence="3" id="KW-1185">Reference proteome</keyword>
<feature type="domain" description="N-acetyltransferase" evidence="1">
    <location>
        <begin position="154"/>
        <end position="290"/>
    </location>
</feature>
<evidence type="ECO:0000259" key="1">
    <source>
        <dbReference type="PROSITE" id="PS51186"/>
    </source>
</evidence>
<comment type="caution">
    <text evidence="2">The sequence shown here is derived from an EMBL/GenBank/DDBJ whole genome shotgun (WGS) entry which is preliminary data.</text>
</comment>
<accession>A0A4Y3PHD9</accession>
<evidence type="ECO:0000313" key="3">
    <source>
        <dbReference type="Proteomes" id="UP000316882"/>
    </source>
</evidence>
<dbReference type="InterPro" id="IPR016181">
    <property type="entry name" value="Acyl_CoA_acyltransferase"/>
</dbReference>
<proteinExistence type="predicted"/>
<dbReference type="Proteomes" id="UP000316882">
    <property type="component" value="Unassembled WGS sequence"/>
</dbReference>
<dbReference type="AlphaFoldDB" id="A0A4Y3PHD9"/>
<dbReference type="Gene3D" id="3.40.630.30">
    <property type="match status" value="1"/>
</dbReference>